<dbReference type="EMBL" id="CM047898">
    <property type="protein sequence ID" value="KAJ0106467.1"/>
    <property type="molecule type" value="Genomic_DNA"/>
</dbReference>
<evidence type="ECO:0000313" key="2">
    <source>
        <dbReference type="Proteomes" id="UP001164250"/>
    </source>
</evidence>
<gene>
    <name evidence="1" type="ORF">Patl1_19181</name>
</gene>
<organism evidence="1 2">
    <name type="scientific">Pistacia atlantica</name>
    <dbReference type="NCBI Taxonomy" id="434234"/>
    <lineage>
        <taxon>Eukaryota</taxon>
        <taxon>Viridiplantae</taxon>
        <taxon>Streptophyta</taxon>
        <taxon>Embryophyta</taxon>
        <taxon>Tracheophyta</taxon>
        <taxon>Spermatophyta</taxon>
        <taxon>Magnoliopsida</taxon>
        <taxon>eudicotyledons</taxon>
        <taxon>Gunneridae</taxon>
        <taxon>Pentapetalae</taxon>
        <taxon>rosids</taxon>
        <taxon>malvids</taxon>
        <taxon>Sapindales</taxon>
        <taxon>Anacardiaceae</taxon>
        <taxon>Pistacia</taxon>
    </lineage>
</organism>
<accession>A0ACC1C3B8</accession>
<keyword evidence="2" id="KW-1185">Reference proteome</keyword>
<name>A0ACC1C3B8_9ROSI</name>
<protein>
    <submittedName>
        <fullName evidence="1">Uncharacterized protein</fullName>
    </submittedName>
</protein>
<reference evidence="2" key="1">
    <citation type="journal article" date="2023" name="G3 (Bethesda)">
        <title>Genome assembly and association tests identify interacting loci associated with vigor, precocity, and sex in interspecific pistachio rootstocks.</title>
        <authorList>
            <person name="Palmer W."/>
            <person name="Jacygrad E."/>
            <person name="Sagayaradj S."/>
            <person name="Cavanaugh K."/>
            <person name="Han R."/>
            <person name="Bertier L."/>
            <person name="Beede B."/>
            <person name="Kafkas S."/>
            <person name="Golino D."/>
            <person name="Preece J."/>
            <person name="Michelmore R."/>
        </authorList>
    </citation>
    <scope>NUCLEOTIDE SEQUENCE [LARGE SCALE GENOMIC DNA]</scope>
</reference>
<proteinExistence type="predicted"/>
<dbReference type="Proteomes" id="UP001164250">
    <property type="component" value="Chromosome 2"/>
</dbReference>
<sequence length="85" mass="9792">MEEDELLWRASMVSPIQEFPFKRVPKVAFLFLTRGEVTFAPLWEMFFKGHEGLYSVYVHSSPSFNGTVPEASVFHGRRIPSKVSK</sequence>
<comment type="caution">
    <text evidence="1">The sequence shown here is derived from an EMBL/GenBank/DDBJ whole genome shotgun (WGS) entry which is preliminary data.</text>
</comment>
<evidence type="ECO:0000313" key="1">
    <source>
        <dbReference type="EMBL" id="KAJ0106467.1"/>
    </source>
</evidence>